<evidence type="ECO:0000313" key="9">
    <source>
        <dbReference type="EMBL" id="KAG2172327.1"/>
    </source>
</evidence>
<dbReference type="SUPFAM" id="SSF53067">
    <property type="entry name" value="Actin-like ATPase domain"/>
    <property type="match status" value="2"/>
</dbReference>
<evidence type="ECO:0000256" key="5">
    <source>
        <dbReference type="ARBA" id="ARBA00022840"/>
    </source>
</evidence>
<dbReference type="InterPro" id="IPR043129">
    <property type="entry name" value="ATPase_NBD"/>
</dbReference>
<dbReference type="GO" id="GO:0005536">
    <property type="term" value="F:D-glucose binding"/>
    <property type="evidence" value="ECO:0007669"/>
    <property type="project" value="InterPro"/>
</dbReference>
<dbReference type="PANTHER" id="PTHR19443:SF30">
    <property type="entry name" value="GLUCOKINASE-1-RELATED"/>
    <property type="match status" value="1"/>
</dbReference>
<dbReference type="UniPathway" id="UPA00109">
    <property type="reaction ID" value="UER00180"/>
</dbReference>
<gene>
    <name evidence="9" type="ORF">INT43_004869</name>
</gene>
<organism evidence="9 10">
    <name type="scientific">Mortierella isabellina</name>
    <name type="common">Filamentous fungus</name>
    <name type="synonym">Umbelopsis isabellina</name>
    <dbReference type="NCBI Taxonomy" id="91625"/>
    <lineage>
        <taxon>Eukaryota</taxon>
        <taxon>Fungi</taxon>
        <taxon>Fungi incertae sedis</taxon>
        <taxon>Mucoromycota</taxon>
        <taxon>Mucoromycotina</taxon>
        <taxon>Umbelopsidomycetes</taxon>
        <taxon>Umbelopsidales</taxon>
        <taxon>Umbelopsidaceae</taxon>
        <taxon>Umbelopsis</taxon>
    </lineage>
</organism>
<keyword evidence="6" id="KW-0324">Glycolysis</keyword>
<name>A0A8H7U8N6_MORIS</name>
<dbReference type="PROSITE" id="PS51748">
    <property type="entry name" value="HEXOKINASE_2"/>
    <property type="match status" value="1"/>
</dbReference>
<feature type="domain" description="Hexokinase C-terminal" evidence="8">
    <location>
        <begin position="228"/>
        <end position="485"/>
    </location>
</feature>
<dbReference type="InterPro" id="IPR022673">
    <property type="entry name" value="Hexokinase_C"/>
</dbReference>
<dbReference type="Gene3D" id="3.40.367.20">
    <property type="match status" value="1"/>
</dbReference>
<dbReference type="GO" id="GO:0005829">
    <property type="term" value="C:cytosol"/>
    <property type="evidence" value="ECO:0007669"/>
    <property type="project" value="TreeGrafter"/>
</dbReference>
<evidence type="ECO:0000256" key="4">
    <source>
        <dbReference type="ARBA" id="ARBA00022777"/>
    </source>
</evidence>
<keyword evidence="2 6" id="KW-0808">Transferase</keyword>
<dbReference type="PRINTS" id="PR00475">
    <property type="entry name" value="HEXOKINASE"/>
</dbReference>
<keyword evidence="5 6" id="KW-0067">ATP-binding</keyword>
<evidence type="ECO:0000256" key="2">
    <source>
        <dbReference type="ARBA" id="ARBA00022679"/>
    </source>
</evidence>
<evidence type="ECO:0000256" key="1">
    <source>
        <dbReference type="ARBA" id="ARBA00009225"/>
    </source>
</evidence>
<evidence type="ECO:0000256" key="3">
    <source>
        <dbReference type="ARBA" id="ARBA00022741"/>
    </source>
</evidence>
<dbReference type="GO" id="GO:0006006">
    <property type="term" value="P:glucose metabolic process"/>
    <property type="evidence" value="ECO:0007669"/>
    <property type="project" value="TreeGrafter"/>
</dbReference>
<comment type="similarity">
    <text evidence="1 6">Belongs to the hexokinase family.</text>
</comment>
<dbReference type="AlphaFoldDB" id="A0A8H7U8N6"/>
<dbReference type="GO" id="GO:0005739">
    <property type="term" value="C:mitochondrion"/>
    <property type="evidence" value="ECO:0007669"/>
    <property type="project" value="TreeGrafter"/>
</dbReference>
<dbReference type="EC" id="2.7.1.-" evidence="6"/>
<dbReference type="GO" id="GO:0008865">
    <property type="term" value="F:fructokinase activity"/>
    <property type="evidence" value="ECO:0007669"/>
    <property type="project" value="TreeGrafter"/>
</dbReference>
<dbReference type="Gene3D" id="3.30.420.40">
    <property type="match status" value="1"/>
</dbReference>
<reference evidence="9" key="1">
    <citation type="submission" date="2020-12" db="EMBL/GenBank/DDBJ databases">
        <title>Metabolic potential, ecology and presence of endohyphal bacteria is reflected in genomic diversity of Mucoromycotina.</title>
        <authorList>
            <person name="Muszewska A."/>
            <person name="Okrasinska A."/>
            <person name="Steczkiewicz K."/>
            <person name="Drgas O."/>
            <person name="Orlowska M."/>
            <person name="Perlinska-Lenart U."/>
            <person name="Aleksandrzak-Piekarczyk T."/>
            <person name="Szatraj K."/>
            <person name="Zielenkiewicz U."/>
            <person name="Pilsyk S."/>
            <person name="Malc E."/>
            <person name="Mieczkowski P."/>
            <person name="Kruszewska J.S."/>
            <person name="Biernat P."/>
            <person name="Pawlowska J."/>
        </authorList>
    </citation>
    <scope>NUCLEOTIDE SEQUENCE</scope>
    <source>
        <strain evidence="9">WA0000067209</strain>
    </source>
</reference>
<dbReference type="GO" id="GO:0006096">
    <property type="term" value="P:glycolytic process"/>
    <property type="evidence" value="ECO:0007669"/>
    <property type="project" value="UniProtKB-UniPathway"/>
</dbReference>
<feature type="domain" description="Hexokinase N-terminal" evidence="7">
    <location>
        <begin position="27"/>
        <end position="220"/>
    </location>
</feature>
<keyword evidence="3 6" id="KW-0547">Nucleotide-binding</keyword>
<feature type="non-terminal residue" evidence="9">
    <location>
        <position position="1"/>
    </location>
</feature>
<dbReference type="OrthoDB" id="419537at2759"/>
<sequence>YYIHFMGRKSIFALGEFQGAEEQIKAVQSLVDELYIPADKLRKLSANLVKQMEEGLQKNDSSVPMLPSWITAHPTGQETGEYLALDLSGTSIRIYLVTLHGQGRVTTRQQKYNIHDDIRKSNISKIVDFLAECVDSFLTFIGRSHMTEPMALGFVVSFPLQQTAMNKGTIIRWTKDFDVKGAEGKDMAELLQVGLNKKSIPVHVKAIINGAVGLLLAHNYRSLDTLLACTVSRGTNAAYWEKVSDIPKLAKPEAKKPVKGDDTDINMSKLELSEPSQGDEMIINTEWGSFGDDHADLLPLTMYDNRVNRESTNPGIHSLEKMVSGLYLGEIVRNILLDLLDRRLIFSGHYSIDMNMPYNFESSYMSAIESDDSEDLEDTKHILETIMNIEHTSLTDRQITKKICALVGQRAARIIAAAMSAVIYKRNALETGLTISVEGTIYEHYPEFPNRVNEALRELFGEKVDRINIGITRDGNGIGAALAAMLAHTKQA</sequence>
<dbReference type="Pfam" id="PF00349">
    <property type="entry name" value="Hexokinase_1"/>
    <property type="match status" value="1"/>
</dbReference>
<proteinExistence type="inferred from homology"/>
<evidence type="ECO:0000313" key="10">
    <source>
        <dbReference type="Proteomes" id="UP000654370"/>
    </source>
</evidence>
<evidence type="ECO:0000259" key="7">
    <source>
        <dbReference type="Pfam" id="PF00349"/>
    </source>
</evidence>
<dbReference type="InterPro" id="IPR022672">
    <property type="entry name" value="Hexokinase_N"/>
</dbReference>
<evidence type="ECO:0000259" key="8">
    <source>
        <dbReference type="Pfam" id="PF03727"/>
    </source>
</evidence>
<dbReference type="GO" id="GO:0005524">
    <property type="term" value="F:ATP binding"/>
    <property type="evidence" value="ECO:0007669"/>
    <property type="project" value="UniProtKB-UniRule"/>
</dbReference>
<evidence type="ECO:0000256" key="6">
    <source>
        <dbReference type="RuleBase" id="RU362007"/>
    </source>
</evidence>
<dbReference type="GO" id="GO:0004340">
    <property type="term" value="F:glucokinase activity"/>
    <property type="evidence" value="ECO:0007669"/>
    <property type="project" value="TreeGrafter"/>
</dbReference>
<comment type="caution">
    <text evidence="9">The sequence shown here is derived from an EMBL/GenBank/DDBJ whole genome shotgun (WGS) entry which is preliminary data.</text>
</comment>
<dbReference type="Pfam" id="PF03727">
    <property type="entry name" value="Hexokinase_2"/>
    <property type="match status" value="1"/>
</dbReference>
<accession>A0A8H7U8N6</accession>
<dbReference type="InterPro" id="IPR001312">
    <property type="entry name" value="Hexokinase"/>
</dbReference>
<dbReference type="GO" id="GO:0001678">
    <property type="term" value="P:intracellular glucose homeostasis"/>
    <property type="evidence" value="ECO:0007669"/>
    <property type="project" value="InterPro"/>
</dbReference>
<dbReference type="EMBL" id="JAEPQZ010000017">
    <property type="protein sequence ID" value="KAG2172327.1"/>
    <property type="molecule type" value="Genomic_DNA"/>
</dbReference>
<keyword evidence="4 6" id="KW-0418">Kinase</keyword>
<dbReference type="Proteomes" id="UP000654370">
    <property type="component" value="Unassembled WGS sequence"/>
</dbReference>
<protein>
    <recommendedName>
        <fullName evidence="6">Phosphotransferase</fullName>
        <ecNumber evidence="6">2.7.1.-</ecNumber>
    </recommendedName>
</protein>
<dbReference type="PANTHER" id="PTHR19443">
    <property type="entry name" value="HEXOKINASE"/>
    <property type="match status" value="1"/>
</dbReference>
<keyword evidence="10" id="KW-1185">Reference proteome</keyword>